<dbReference type="InterPro" id="IPR011050">
    <property type="entry name" value="Pectin_lyase_fold/virulence"/>
</dbReference>
<dbReference type="InterPro" id="IPR006626">
    <property type="entry name" value="PbH1"/>
</dbReference>
<dbReference type="Proteomes" id="UP000215086">
    <property type="component" value="Chromosome"/>
</dbReference>
<gene>
    <name evidence="2" type="ORF">THTE_4223</name>
</gene>
<dbReference type="InterPro" id="IPR012334">
    <property type="entry name" value="Pectin_lyas_fold"/>
</dbReference>
<evidence type="ECO:0000259" key="1">
    <source>
        <dbReference type="Pfam" id="PF13229"/>
    </source>
</evidence>
<feature type="domain" description="Right handed beta helix" evidence="1">
    <location>
        <begin position="134"/>
        <end position="275"/>
    </location>
</feature>
<dbReference type="Gene3D" id="2.160.20.10">
    <property type="entry name" value="Single-stranded right-handed beta-helix, Pectin lyase-like"/>
    <property type="match status" value="1"/>
</dbReference>
<protein>
    <recommendedName>
        <fullName evidence="1">Right handed beta helix domain-containing protein</fullName>
    </recommendedName>
</protein>
<dbReference type="InterPro" id="IPR039448">
    <property type="entry name" value="Beta_helix"/>
</dbReference>
<keyword evidence="3" id="KW-1185">Reference proteome</keyword>
<reference evidence="2 3" key="1">
    <citation type="journal article" name="Front. Microbiol.">
        <title>Sugar Metabolism of the First Thermophilic Planctomycete Thermogutta terrifontis: Comparative Genomic and Transcriptomic Approaches.</title>
        <authorList>
            <person name="Elcheninov A.G."/>
            <person name="Menzel P."/>
            <person name="Gudbergsdottir S.R."/>
            <person name="Slesarev A.I."/>
            <person name="Kadnikov V.V."/>
            <person name="Krogh A."/>
            <person name="Bonch-Osmolovskaya E.A."/>
            <person name="Peng X."/>
            <person name="Kublanov I.V."/>
        </authorList>
    </citation>
    <scope>NUCLEOTIDE SEQUENCE [LARGE SCALE GENOMIC DNA]</scope>
    <source>
        <strain evidence="2 3">R1</strain>
    </source>
</reference>
<dbReference type="AlphaFoldDB" id="A0A286RLH8"/>
<dbReference type="Pfam" id="PF13229">
    <property type="entry name" value="Beta_helix"/>
    <property type="match status" value="1"/>
</dbReference>
<name>A0A286RLH8_9BACT</name>
<evidence type="ECO:0000313" key="2">
    <source>
        <dbReference type="EMBL" id="ASV76824.1"/>
    </source>
</evidence>
<evidence type="ECO:0000313" key="3">
    <source>
        <dbReference type="Proteomes" id="UP000215086"/>
    </source>
</evidence>
<accession>A0A286RLH8</accession>
<dbReference type="SMART" id="SM00710">
    <property type="entry name" value="PbH1"/>
    <property type="match status" value="7"/>
</dbReference>
<dbReference type="EMBL" id="CP018477">
    <property type="protein sequence ID" value="ASV76824.1"/>
    <property type="molecule type" value="Genomic_DNA"/>
</dbReference>
<dbReference type="SUPFAM" id="SSF51126">
    <property type="entry name" value="Pectin lyase-like"/>
    <property type="match status" value="1"/>
</dbReference>
<dbReference type="KEGG" id="ttf:THTE_4223"/>
<dbReference type="OrthoDB" id="863031at2"/>
<proteinExistence type="predicted"/>
<dbReference type="RefSeq" id="WP_095416519.1">
    <property type="nucleotide sequence ID" value="NZ_CP018477.1"/>
</dbReference>
<organism evidence="2 3">
    <name type="scientific">Thermogutta terrifontis</name>
    <dbReference type="NCBI Taxonomy" id="1331910"/>
    <lineage>
        <taxon>Bacteria</taxon>
        <taxon>Pseudomonadati</taxon>
        <taxon>Planctomycetota</taxon>
        <taxon>Planctomycetia</taxon>
        <taxon>Pirellulales</taxon>
        <taxon>Thermoguttaceae</taxon>
        <taxon>Thermogutta</taxon>
    </lineage>
</organism>
<sequence>MRQSNHARSGGGTLVIPPGTYRVGKQEHVPGEYPYYRPAKIFTVKGLKYLRIEGNRATLRLAPGLRFGSFDKDNGEPYQPTKMPFVDPKYAASVGFMLHIVECDNVIIQDLELDGNLGELIIGGQFGDTGRQLPACGIFLQNNKNATIERVHSHHHALDGIMIGWYGLKEQDPASPHTLTDCVFEYNGRQGLSWIGGRGLTARRCKFNHTGKAENNGKPFVSAPGAGLDIEAEESICRDGYFEDCEFVNNAGCGMVADSGDGGYSRFVRCLFWGVTNWSAWNAKPGLVFEDCTFHGSSVHAFGSDDPALATRWIRCTFEDKPWQGQGPYGGFLAEMNGNLKNVTFESCVFRANQRRSIWCSGGGFRFVDCEFIHRFAELPAGQFQALLREGEIVGCHFKEEFPEGTDARWPILVDGSRVVGHEKPTVVDGPHVRWGSPQGPVGVIPPSK</sequence>